<gene>
    <name evidence="1" type="ORF">Mgrana_02380</name>
</gene>
<accession>A0A399F4W2</accession>
<dbReference type="EMBL" id="QWLB01000034">
    <property type="protein sequence ID" value="RIH91714.1"/>
    <property type="molecule type" value="Genomic_DNA"/>
</dbReference>
<protein>
    <recommendedName>
        <fullName evidence="3">Transposase DDE domain protein</fullName>
    </recommendedName>
</protein>
<keyword evidence="2" id="KW-1185">Reference proteome</keyword>
<evidence type="ECO:0000313" key="1">
    <source>
        <dbReference type="EMBL" id="RIH91714.1"/>
    </source>
</evidence>
<comment type="caution">
    <text evidence="1">The sequence shown here is derived from an EMBL/GenBank/DDBJ whole genome shotgun (WGS) entry which is preliminary data.</text>
</comment>
<evidence type="ECO:0000313" key="2">
    <source>
        <dbReference type="Proteomes" id="UP000266178"/>
    </source>
</evidence>
<sequence>MQNKAVRRLEVSCISLIDLDWGQAFGLHMRATEATQTAGRTELCAGHLHEVLGGLSPHLRQRIQYVVGDGYYAKQDFVAAVRQQGQHLVGKLRCDADLRYPFTGPHPLAQVVPDSTTARWTTSTGNAGKQ</sequence>
<dbReference type="AlphaFoldDB" id="A0A399F4W2"/>
<evidence type="ECO:0008006" key="3">
    <source>
        <dbReference type="Google" id="ProtNLM"/>
    </source>
</evidence>
<dbReference type="Proteomes" id="UP000266178">
    <property type="component" value="Unassembled WGS sequence"/>
</dbReference>
<proteinExistence type="predicted"/>
<organism evidence="1 2">
    <name type="scientific">Meiothermus granaticius NBRC 107808</name>
    <dbReference type="NCBI Taxonomy" id="1227551"/>
    <lineage>
        <taxon>Bacteria</taxon>
        <taxon>Thermotogati</taxon>
        <taxon>Deinococcota</taxon>
        <taxon>Deinococci</taxon>
        <taxon>Thermales</taxon>
        <taxon>Thermaceae</taxon>
        <taxon>Meiothermus</taxon>
    </lineage>
</organism>
<reference evidence="1 2" key="1">
    <citation type="submission" date="2018-08" db="EMBL/GenBank/DDBJ databases">
        <title>Meiothermus granaticius genome AF-68 sequencing project.</title>
        <authorList>
            <person name="Da Costa M.S."/>
            <person name="Albuquerque L."/>
            <person name="Raposo P."/>
            <person name="Froufe H.J.C."/>
            <person name="Barroso C.S."/>
            <person name="Egas C."/>
        </authorList>
    </citation>
    <scope>NUCLEOTIDE SEQUENCE [LARGE SCALE GENOMIC DNA]</scope>
    <source>
        <strain evidence="1 2">AF-68</strain>
    </source>
</reference>
<name>A0A399F4W2_9DEIN</name>